<accession>A0A4Y2CQ85</accession>
<organism evidence="2 3">
    <name type="scientific">Araneus ventricosus</name>
    <name type="common">Orbweaver spider</name>
    <name type="synonym">Epeira ventricosa</name>
    <dbReference type="NCBI Taxonomy" id="182803"/>
    <lineage>
        <taxon>Eukaryota</taxon>
        <taxon>Metazoa</taxon>
        <taxon>Ecdysozoa</taxon>
        <taxon>Arthropoda</taxon>
        <taxon>Chelicerata</taxon>
        <taxon>Arachnida</taxon>
        <taxon>Araneae</taxon>
        <taxon>Araneomorphae</taxon>
        <taxon>Entelegynae</taxon>
        <taxon>Araneoidea</taxon>
        <taxon>Araneidae</taxon>
        <taxon>Araneus</taxon>
    </lineage>
</organism>
<evidence type="ECO:0000256" key="1">
    <source>
        <dbReference type="SAM" id="MobiDB-lite"/>
    </source>
</evidence>
<dbReference type="AlphaFoldDB" id="A0A4Y2CQ85"/>
<keyword evidence="3" id="KW-1185">Reference proteome</keyword>
<feature type="region of interest" description="Disordered" evidence="1">
    <location>
        <begin position="9"/>
        <end position="30"/>
    </location>
</feature>
<dbReference type="Proteomes" id="UP000499080">
    <property type="component" value="Unassembled WGS sequence"/>
</dbReference>
<name>A0A4Y2CQ85_ARAVE</name>
<evidence type="ECO:0000313" key="2">
    <source>
        <dbReference type="EMBL" id="GBM06523.1"/>
    </source>
</evidence>
<gene>
    <name evidence="2" type="ORF">AVEN_150360_1</name>
</gene>
<feature type="compositionally biased region" description="Low complexity" evidence="1">
    <location>
        <begin position="21"/>
        <end position="30"/>
    </location>
</feature>
<feature type="compositionally biased region" description="Basic residues" evidence="1">
    <location>
        <begin position="9"/>
        <end position="18"/>
    </location>
</feature>
<reference evidence="2 3" key="1">
    <citation type="journal article" date="2019" name="Sci. Rep.">
        <title>Orb-weaving spider Araneus ventricosus genome elucidates the spidroin gene catalogue.</title>
        <authorList>
            <person name="Kono N."/>
            <person name="Nakamura H."/>
            <person name="Ohtoshi R."/>
            <person name="Moran D.A.P."/>
            <person name="Shinohara A."/>
            <person name="Yoshida Y."/>
            <person name="Fujiwara M."/>
            <person name="Mori M."/>
            <person name="Tomita M."/>
            <person name="Arakawa K."/>
        </authorList>
    </citation>
    <scope>NUCLEOTIDE SEQUENCE [LARGE SCALE GENOMIC DNA]</scope>
</reference>
<evidence type="ECO:0000313" key="3">
    <source>
        <dbReference type="Proteomes" id="UP000499080"/>
    </source>
</evidence>
<comment type="caution">
    <text evidence="2">The sequence shown here is derived from an EMBL/GenBank/DDBJ whole genome shotgun (WGS) entry which is preliminary data.</text>
</comment>
<dbReference type="EMBL" id="BGPR01000230">
    <property type="protein sequence ID" value="GBM06523.1"/>
    <property type="molecule type" value="Genomic_DNA"/>
</dbReference>
<sequence length="91" mass="10008">MRICKRKYLPHAERKSRKTNLSTSIISLTSPPSQTSLPLSALRSGIDGAKRAAAFSKKAVAFSLFFILDRAGGLPKWDGNRHPFAPDALLR</sequence>
<protein>
    <submittedName>
        <fullName evidence="2">Uncharacterized protein</fullName>
    </submittedName>
</protein>
<proteinExistence type="predicted"/>